<evidence type="ECO:0000256" key="2">
    <source>
        <dbReference type="ARBA" id="ARBA00004162"/>
    </source>
</evidence>
<evidence type="ECO:0000256" key="7">
    <source>
        <dbReference type="ARBA" id="ARBA00022779"/>
    </source>
</evidence>
<keyword evidence="11" id="KW-0966">Cell projection</keyword>
<reference evidence="11 12" key="1">
    <citation type="submission" date="2006-03" db="EMBL/GenBank/DDBJ databases">
        <authorList>
            <person name="Pinhassi J."/>
            <person name="Pedros-Alio C."/>
            <person name="Ferriera S."/>
            <person name="Johnson J."/>
            <person name="Kravitz S."/>
            <person name="Halpern A."/>
            <person name="Remington K."/>
            <person name="Beeson K."/>
            <person name="Tran B."/>
            <person name="Rogers Y.-H."/>
            <person name="Friedman R."/>
            <person name="Venter J.C."/>
        </authorList>
    </citation>
    <scope>NUCLEOTIDE SEQUENCE [LARGE SCALE GENOMIC DNA]</scope>
    <source>
        <strain evidence="11 12">RED65</strain>
    </source>
</reference>
<keyword evidence="6 10" id="KW-0812">Transmembrane</keyword>
<name>Q1N2V7_9GAMM</name>
<proteinExistence type="inferred from homology"/>
<dbReference type="OrthoDB" id="5616092at2"/>
<keyword evidence="4" id="KW-1003">Cell membrane</keyword>
<keyword evidence="10" id="KW-0997">Cell inner membrane</keyword>
<organism evidence="11 12">
    <name type="scientific">Bermanella marisrubri</name>
    <dbReference type="NCBI Taxonomy" id="207949"/>
    <lineage>
        <taxon>Bacteria</taxon>
        <taxon>Pseudomonadati</taxon>
        <taxon>Pseudomonadota</taxon>
        <taxon>Gammaproteobacteria</taxon>
        <taxon>Oceanospirillales</taxon>
        <taxon>Oceanospirillaceae</taxon>
        <taxon>Bermanella</taxon>
    </lineage>
</organism>
<dbReference type="Proteomes" id="UP000004263">
    <property type="component" value="Unassembled WGS sequence"/>
</dbReference>
<dbReference type="Pfam" id="PF03748">
    <property type="entry name" value="FliL"/>
    <property type="match status" value="1"/>
</dbReference>
<evidence type="ECO:0000256" key="8">
    <source>
        <dbReference type="ARBA" id="ARBA00022989"/>
    </source>
</evidence>
<accession>Q1N2V7</accession>
<keyword evidence="8 10" id="KW-1133">Transmembrane helix</keyword>
<dbReference type="EMBL" id="AAQH01000006">
    <property type="protein sequence ID" value="EAT12562.1"/>
    <property type="molecule type" value="Genomic_DNA"/>
</dbReference>
<comment type="similarity">
    <text evidence="3 10">Belongs to the FliL family.</text>
</comment>
<dbReference type="STRING" id="207949.RED65_06693"/>
<evidence type="ECO:0000313" key="11">
    <source>
        <dbReference type="EMBL" id="EAT12562.1"/>
    </source>
</evidence>
<comment type="caution">
    <text evidence="11">The sequence shown here is derived from an EMBL/GenBank/DDBJ whole genome shotgun (WGS) entry which is preliminary data.</text>
</comment>
<sequence>MANEKELQIEGGDEQPAKSKKMLIIIIVAAILVIGGGVGVTLFLLGGDDEVAEEAAVEGEEAEAAEAAPPAPAIYVKFKPEFIVNYQVGPRQRYLQIYMEAMTRDPAIADALEQHSPMIRSSIINLLSQQDYAYLRTAEGRANLRDILKQEVQRLLAQETGIEDGLKEILFTNFVMQ</sequence>
<dbReference type="RefSeq" id="WP_007016163.1">
    <property type="nucleotide sequence ID" value="NZ_AAQH01000006.1"/>
</dbReference>
<protein>
    <recommendedName>
        <fullName evidence="10">Flagellar protein FliL</fullName>
    </recommendedName>
</protein>
<dbReference type="InterPro" id="IPR005503">
    <property type="entry name" value="FliL"/>
</dbReference>
<comment type="function">
    <text evidence="1 10">Controls the rotational direction of flagella during chemotaxis.</text>
</comment>
<evidence type="ECO:0000256" key="6">
    <source>
        <dbReference type="ARBA" id="ARBA00022692"/>
    </source>
</evidence>
<keyword evidence="12" id="KW-1185">Reference proteome</keyword>
<keyword evidence="5 10" id="KW-0145">Chemotaxis</keyword>
<evidence type="ECO:0000313" key="12">
    <source>
        <dbReference type="Proteomes" id="UP000004263"/>
    </source>
</evidence>
<evidence type="ECO:0000256" key="4">
    <source>
        <dbReference type="ARBA" id="ARBA00022475"/>
    </source>
</evidence>
<dbReference type="GO" id="GO:0005886">
    <property type="term" value="C:plasma membrane"/>
    <property type="evidence" value="ECO:0007669"/>
    <property type="project" value="UniProtKB-SubCell"/>
</dbReference>
<keyword evidence="11" id="KW-0969">Cilium</keyword>
<keyword evidence="9 10" id="KW-0472">Membrane</keyword>
<evidence type="ECO:0000256" key="9">
    <source>
        <dbReference type="ARBA" id="ARBA00023136"/>
    </source>
</evidence>
<dbReference type="GO" id="GO:0009425">
    <property type="term" value="C:bacterial-type flagellum basal body"/>
    <property type="evidence" value="ECO:0007669"/>
    <property type="project" value="InterPro"/>
</dbReference>
<dbReference type="PANTHER" id="PTHR35091">
    <property type="entry name" value="FLAGELLAR PROTEIN FLIL"/>
    <property type="match status" value="1"/>
</dbReference>
<keyword evidence="11" id="KW-0282">Flagellum</keyword>
<gene>
    <name evidence="11" type="ORF">RED65_06693</name>
</gene>
<dbReference type="AlphaFoldDB" id="Q1N2V7"/>
<dbReference type="GO" id="GO:0071978">
    <property type="term" value="P:bacterial-type flagellum-dependent swarming motility"/>
    <property type="evidence" value="ECO:0007669"/>
    <property type="project" value="TreeGrafter"/>
</dbReference>
<evidence type="ECO:0000256" key="1">
    <source>
        <dbReference type="ARBA" id="ARBA00002254"/>
    </source>
</evidence>
<keyword evidence="7 10" id="KW-0283">Flagellar rotation</keyword>
<evidence type="ECO:0000256" key="5">
    <source>
        <dbReference type="ARBA" id="ARBA00022500"/>
    </source>
</evidence>
<evidence type="ECO:0000256" key="10">
    <source>
        <dbReference type="RuleBase" id="RU364125"/>
    </source>
</evidence>
<dbReference type="PANTHER" id="PTHR35091:SF2">
    <property type="entry name" value="FLAGELLAR PROTEIN FLIL"/>
    <property type="match status" value="1"/>
</dbReference>
<dbReference type="HOGENOM" id="CLU_099018_4_0_6"/>
<comment type="subcellular location">
    <subcellularLocation>
        <location evidence="10">Cell inner membrane</location>
    </subcellularLocation>
    <subcellularLocation>
        <location evidence="2">Cell membrane</location>
        <topology evidence="2">Single-pass membrane protein</topology>
    </subcellularLocation>
</comment>
<feature type="transmembrane region" description="Helical" evidence="10">
    <location>
        <begin position="23"/>
        <end position="45"/>
    </location>
</feature>
<evidence type="ECO:0000256" key="3">
    <source>
        <dbReference type="ARBA" id="ARBA00008281"/>
    </source>
</evidence>
<dbReference type="GO" id="GO:0006935">
    <property type="term" value="P:chemotaxis"/>
    <property type="evidence" value="ECO:0007669"/>
    <property type="project" value="UniProtKB-KW"/>
</dbReference>